<organism evidence="2 3">
    <name type="scientific">Metallosphaera cuprina (strain Ar-4)</name>
    <dbReference type="NCBI Taxonomy" id="1006006"/>
    <lineage>
        <taxon>Archaea</taxon>
        <taxon>Thermoproteota</taxon>
        <taxon>Thermoprotei</taxon>
        <taxon>Sulfolobales</taxon>
        <taxon>Sulfolobaceae</taxon>
        <taxon>Metallosphaera</taxon>
    </lineage>
</organism>
<keyword evidence="3" id="KW-1185">Reference proteome</keyword>
<dbReference type="Pfam" id="PF01206">
    <property type="entry name" value="TusA"/>
    <property type="match status" value="1"/>
</dbReference>
<accession>F4G0B3</accession>
<evidence type="ECO:0000313" key="2">
    <source>
        <dbReference type="EMBL" id="AEB95800.1"/>
    </source>
</evidence>
<dbReference type="EMBL" id="CP002656">
    <property type="protein sequence ID" value="AEB95800.1"/>
    <property type="molecule type" value="Genomic_DNA"/>
</dbReference>
<dbReference type="InterPro" id="IPR001455">
    <property type="entry name" value="TusA-like"/>
</dbReference>
<reference evidence="2 3" key="1">
    <citation type="journal article" date="2011" name="J. Bacteriol.">
        <title>Complete genome sequence of Metallosphaera cuprina, a metal sulfide-oxidizing archaeon from a hot spring.</title>
        <authorList>
            <person name="Liu L.J."/>
            <person name="You X.Y."/>
            <person name="Zheng H."/>
            <person name="Wang S."/>
            <person name="Jiang C.Y."/>
            <person name="Liu S.J."/>
        </authorList>
    </citation>
    <scope>NUCLEOTIDE SEQUENCE [LARGE SCALE GENOMIC DNA]</scope>
    <source>
        <strain evidence="2 3">Ar-4</strain>
    </source>
</reference>
<proteinExistence type="predicted"/>
<dbReference type="PROSITE" id="PS01148">
    <property type="entry name" value="UPF0033"/>
    <property type="match status" value="1"/>
</dbReference>
<dbReference type="KEGG" id="mcn:Mcup_1697"/>
<dbReference type="InterPro" id="IPR036868">
    <property type="entry name" value="TusA-like_sf"/>
</dbReference>
<dbReference type="STRING" id="1006006.Mcup_1697"/>
<dbReference type="PATRIC" id="fig|1006006.8.peg.1703"/>
<gene>
    <name evidence="2" type="ordered locus">Mcup_1697</name>
</gene>
<protein>
    <submittedName>
        <fullName evidence="2">SirA family protein</fullName>
    </submittedName>
</protein>
<feature type="domain" description="UPF0033" evidence="1">
    <location>
        <begin position="132"/>
        <end position="156"/>
    </location>
</feature>
<dbReference type="PANTHER" id="PTHR33279:SF18">
    <property type="entry name" value="SULFUR CARRIER PROTEIN MJ0990-RELATED"/>
    <property type="match status" value="1"/>
</dbReference>
<dbReference type="HOGENOM" id="CLU_856905_0_0_2"/>
<dbReference type="Proteomes" id="UP000007812">
    <property type="component" value="Chromosome"/>
</dbReference>
<dbReference type="Gene3D" id="3.30.110.40">
    <property type="entry name" value="TusA-like domain"/>
    <property type="match status" value="1"/>
</dbReference>
<dbReference type="CDD" id="cd00291">
    <property type="entry name" value="SirA_YedF_YeeD"/>
    <property type="match status" value="1"/>
</dbReference>
<name>F4G0B3_METCR</name>
<dbReference type="SUPFAM" id="SSF64307">
    <property type="entry name" value="SirA-like"/>
    <property type="match status" value="1"/>
</dbReference>
<evidence type="ECO:0000313" key="3">
    <source>
        <dbReference type="Proteomes" id="UP000007812"/>
    </source>
</evidence>
<dbReference type="AlphaFoldDB" id="F4G0B3"/>
<dbReference type="PANTHER" id="PTHR33279">
    <property type="entry name" value="SULFUR CARRIER PROTEIN YEDF-RELATED"/>
    <property type="match status" value="1"/>
</dbReference>
<dbReference type="eggNOG" id="arCOG02074">
    <property type="taxonomic scope" value="Archaea"/>
</dbReference>
<sequence length="317" mass="36286">MRAKNYQELLNVERYKRLYMLSDVRRLNWGYSAKLRLGKISFPVLIKTGKGGIHILEETGKFRVSLVFNDHETLEVNVNVESSNELIRSSLEEGITRNLKEYAESICNKSEKENTDISSLVFMMKPLVRRVLDVRGEECPVPEIAAKKELSKMRPGEELEILVDHPAAVNITLPEVARLMKCRYEIYNMGDYVSFVMLKLGDPSIDEMYELGLTKWELIPQLIKDIGFIAFLYSKFDRIVKQVPIEELREDHFRFEGLTCVSSASIGGKWLAVGLVSDEKILGLMLDMNGQRLFNEEARAKLGKIKGLGHVFYLKST</sequence>
<evidence type="ECO:0000259" key="1">
    <source>
        <dbReference type="PROSITE" id="PS01148"/>
    </source>
</evidence>